<keyword evidence="1" id="KW-0812">Transmembrane</keyword>
<evidence type="ECO:0000256" key="1">
    <source>
        <dbReference type="SAM" id="Phobius"/>
    </source>
</evidence>
<accession>A0ABQ0NF02</accession>
<dbReference type="Proteomes" id="UP000236162">
    <property type="component" value="Unassembled WGS sequence"/>
</dbReference>
<evidence type="ECO:0008006" key="4">
    <source>
        <dbReference type="Google" id="ProtNLM"/>
    </source>
</evidence>
<gene>
    <name evidence="2" type="ORF">LPPLD21_03229</name>
</gene>
<proteinExistence type="predicted"/>
<protein>
    <recommendedName>
        <fullName evidence="4">DUF5067 domain-containing protein</fullName>
    </recommendedName>
</protein>
<comment type="caution">
    <text evidence="2">The sequence shown here is derived from an EMBL/GenBank/DDBJ whole genome shotgun (WGS) entry which is preliminary data.</text>
</comment>
<keyword evidence="1" id="KW-0472">Membrane</keyword>
<dbReference type="RefSeq" id="WP_033609947.1">
    <property type="nucleotide sequence ID" value="NZ_BDOR01000042.1"/>
</dbReference>
<keyword evidence="3" id="KW-1185">Reference proteome</keyword>
<reference evidence="2 3" key="1">
    <citation type="submission" date="2017-04" db="EMBL/GenBank/DDBJ databases">
        <title>In vitro and in silico characterization of Lactobacillus paraplantarum D2-1, a starter culture for soymilk fermentation.</title>
        <authorList>
            <person name="Endo A."/>
            <person name="Sasaki F."/>
            <person name="Maeno S."/>
            <person name="Kanesaki Y."/>
            <person name="Kubota E."/>
            <person name="Torres G.A."/>
            <person name="Tomita S."/>
            <person name="Nakagawa J."/>
        </authorList>
    </citation>
    <scope>NUCLEOTIDE SEQUENCE [LARGE SCALE GENOMIC DNA]</scope>
    <source>
        <strain evidence="2 3">D2-1</strain>
    </source>
</reference>
<organism evidence="2 3">
    <name type="scientific">Lactiplantibacillus paraplantarum</name>
    <dbReference type="NCBI Taxonomy" id="60520"/>
    <lineage>
        <taxon>Bacteria</taxon>
        <taxon>Bacillati</taxon>
        <taxon>Bacillota</taxon>
        <taxon>Bacilli</taxon>
        <taxon>Lactobacillales</taxon>
        <taxon>Lactobacillaceae</taxon>
        <taxon>Lactiplantibacillus</taxon>
    </lineage>
</organism>
<name>A0ABQ0NF02_9LACO</name>
<keyword evidence="1" id="KW-1133">Transmembrane helix</keyword>
<dbReference type="EMBL" id="BDOR01000042">
    <property type="protein sequence ID" value="GBF03658.1"/>
    <property type="molecule type" value="Genomic_DNA"/>
</dbReference>
<feature type="transmembrane region" description="Helical" evidence="1">
    <location>
        <begin position="12"/>
        <end position="30"/>
    </location>
</feature>
<evidence type="ECO:0000313" key="3">
    <source>
        <dbReference type="Proteomes" id="UP000236162"/>
    </source>
</evidence>
<evidence type="ECO:0000313" key="2">
    <source>
        <dbReference type="EMBL" id="GBF03658.1"/>
    </source>
</evidence>
<sequence length="176" mass="20154">MIKSRKPFSLGTWIFIGLIIIVSSIYIYGLSQRNNVQKYADLHIENRIYKKSMNFMGSKVQISNRHVNPVKQTITYTLKFKPALSATKIQDNILDNCYLVNKRAMHVDMLDSKRVNDLTSRSQSSLVRPTNEKLSKISGTALFPKSLKEINTDLVFVTYSSSKHAYIFSYLNPSHS</sequence>